<feature type="region of interest" description="Disordered" evidence="1">
    <location>
        <begin position="334"/>
        <end position="372"/>
    </location>
</feature>
<dbReference type="AlphaFoldDB" id="A0A9P6SR12"/>
<feature type="region of interest" description="Disordered" evidence="1">
    <location>
        <begin position="409"/>
        <end position="457"/>
    </location>
</feature>
<accession>A0A9P6SR12</accession>
<dbReference type="Proteomes" id="UP000785200">
    <property type="component" value="Unassembled WGS sequence"/>
</dbReference>
<name>A0A9P6SR12_9HELO</name>
<reference evidence="2" key="1">
    <citation type="submission" date="2019-07" db="EMBL/GenBank/DDBJ databases">
        <title>Hyphodiscus hymeniophilus genome sequencing and assembly.</title>
        <authorList>
            <person name="Kramer G."/>
            <person name="Nodwell J."/>
        </authorList>
    </citation>
    <scope>NUCLEOTIDE SEQUENCE</scope>
    <source>
        <strain evidence="2">ATCC 34498</strain>
    </source>
</reference>
<dbReference type="EMBL" id="VNKQ01000016">
    <property type="protein sequence ID" value="KAG0646212.1"/>
    <property type="molecule type" value="Genomic_DNA"/>
</dbReference>
<proteinExistence type="predicted"/>
<evidence type="ECO:0000313" key="3">
    <source>
        <dbReference type="Proteomes" id="UP000785200"/>
    </source>
</evidence>
<organism evidence="2 3">
    <name type="scientific">Hyphodiscus hymeniophilus</name>
    <dbReference type="NCBI Taxonomy" id="353542"/>
    <lineage>
        <taxon>Eukaryota</taxon>
        <taxon>Fungi</taxon>
        <taxon>Dikarya</taxon>
        <taxon>Ascomycota</taxon>
        <taxon>Pezizomycotina</taxon>
        <taxon>Leotiomycetes</taxon>
        <taxon>Helotiales</taxon>
        <taxon>Hyphodiscaceae</taxon>
        <taxon>Hyphodiscus</taxon>
    </lineage>
</organism>
<protein>
    <submittedName>
        <fullName evidence="2">Uncharacterized protein</fullName>
    </submittedName>
</protein>
<evidence type="ECO:0000256" key="1">
    <source>
        <dbReference type="SAM" id="MobiDB-lite"/>
    </source>
</evidence>
<feature type="compositionally biased region" description="Polar residues" evidence="1">
    <location>
        <begin position="420"/>
        <end position="429"/>
    </location>
</feature>
<sequence>MSSFLHSDPILADTFRRATEDTGHNEGINRERSYGQLYLDRDGTYKFITGHSSPTPRSPHSELPPTLNLKNAFNITATADIWDETFKPESPPPLPKPGFDETFTKDLINARTEFDVTLYTPFENDLERFTDSSYSSVHVSETPTKHPSSANHLKQVSATIFQSSSKVPISITVTTPSEEVSDPLAEPPILPRNAANFPSVTLQSDHFNKINPSFLMLPTDNQLDPRKLRKAQEFREIRKWLITSLNSKGDRFPRKVRLQIMDLYCIREFDLAPDIVAKFNAEVQDEGVALDQQDEGDDAQGLSILGAVFRSQIEEVTPRKEKVVALTPPPSWRRQGSLLKKVETHSSERSSSMKSESTKSRKDSRSGTPAKEYLDSDLVPSWLGPLISTSMSSRDSLLADQQYLKKAYSVPNLKEPRPQPKSTDSSNSVPGLRPRGSTVVGDATQRRRNGSKRSAFLSGTFGVMRDVLKKPSKKELEKKKGWDGR</sequence>
<comment type="caution">
    <text evidence="2">The sequence shown here is derived from an EMBL/GenBank/DDBJ whole genome shotgun (WGS) entry which is preliminary data.</text>
</comment>
<feature type="compositionally biased region" description="Basic and acidic residues" evidence="1">
    <location>
        <begin position="356"/>
        <end position="365"/>
    </location>
</feature>
<keyword evidence="3" id="KW-1185">Reference proteome</keyword>
<gene>
    <name evidence="2" type="ORF">D0Z07_8293</name>
</gene>
<dbReference type="OrthoDB" id="3529015at2759"/>
<evidence type="ECO:0000313" key="2">
    <source>
        <dbReference type="EMBL" id="KAG0646212.1"/>
    </source>
</evidence>